<dbReference type="AlphaFoldDB" id="A0A1L7AD37"/>
<name>A0A1L7AD37_9PROT</name>
<dbReference type="Proteomes" id="UP000185494">
    <property type="component" value="Chromosome 1"/>
</dbReference>
<feature type="compositionally biased region" description="Basic and acidic residues" evidence="1">
    <location>
        <begin position="19"/>
        <end position="31"/>
    </location>
</feature>
<keyword evidence="2" id="KW-0812">Transmembrane</keyword>
<feature type="transmembrane region" description="Helical" evidence="2">
    <location>
        <begin position="60"/>
        <end position="79"/>
    </location>
</feature>
<feature type="compositionally biased region" description="Pro residues" evidence="1">
    <location>
        <begin position="33"/>
        <end position="47"/>
    </location>
</feature>
<dbReference type="KEGG" id="rgi:RGI145_06015"/>
<evidence type="ECO:0000313" key="3">
    <source>
        <dbReference type="EMBL" id="APT56725.1"/>
    </source>
</evidence>
<sequence>MGNSIRAVPPGFGGGHGIAGERDDQGRRGHGPDPGPEGEPQPLPQPDPQEVSDGRLRKGLAWAAAIGLVCWLVVILLVIELRDGRC</sequence>
<evidence type="ECO:0000313" key="4">
    <source>
        <dbReference type="Proteomes" id="UP000185494"/>
    </source>
</evidence>
<gene>
    <name evidence="3" type="ORF">RGI145_06015</name>
</gene>
<evidence type="ECO:0000256" key="1">
    <source>
        <dbReference type="SAM" id="MobiDB-lite"/>
    </source>
</evidence>
<dbReference type="STRING" id="257708.RGI145_06015"/>
<keyword evidence="2" id="KW-1133">Transmembrane helix</keyword>
<protein>
    <submittedName>
        <fullName evidence="3">Uncharacterized protein</fullName>
    </submittedName>
</protein>
<feature type="region of interest" description="Disordered" evidence="1">
    <location>
        <begin position="1"/>
        <end position="53"/>
    </location>
</feature>
<dbReference type="EMBL" id="CP015583">
    <property type="protein sequence ID" value="APT56725.1"/>
    <property type="molecule type" value="Genomic_DNA"/>
</dbReference>
<evidence type="ECO:0000256" key="2">
    <source>
        <dbReference type="SAM" id="Phobius"/>
    </source>
</evidence>
<accession>A0A1L7AD37</accession>
<proteinExistence type="predicted"/>
<keyword evidence="2" id="KW-0472">Membrane</keyword>
<reference evidence="3 4" key="1">
    <citation type="submission" date="2016-05" db="EMBL/GenBank/DDBJ databases">
        <title>Complete Genome and Methylome Analysis of Psychrotrophic Bacterial Isolates from Antarctic Lake Untersee.</title>
        <authorList>
            <person name="Fomenkov A."/>
            <person name="Akimov V.N."/>
            <person name="Vasilyeva L.V."/>
            <person name="Andersen D."/>
            <person name="Vincze T."/>
            <person name="Roberts R.J."/>
        </authorList>
    </citation>
    <scope>NUCLEOTIDE SEQUENCE [LARGE SCALE GENOMIC DNA]</scope>
    <source>
        <strain evidence="3 4">U14-5</strain>
    </source>
</reference>
<organism evidence="3 4">
    <name type="scientific">Roseomonas gilardii</name>
    <dbReference type="NCBI Taxonomy" id="257708"/>
    <lineage>
        <taxon>Bacteria</taxon>
        <taxon>Pseudomonadati</taxon>
        <taxon>Pseudomonadota</taxon>
        <taxon>Alphaproteobacteria</taxon>
        <taxon>Acetobacterales</taxon>
        <taxon>Roseomonadaceae</taxon>
        <taxon>Roseomonas</taxon>
    </lineage>
</organism>